<dbReference type="OrthoDB" id="191979at2759"/>
<evidence type="ECO:0000256" key="2">
    <source>
        <dbReference type="ARBA" id="ARBA00023002"/>
    </source>
</evidence>
<gene>
    <name evidence="4" type="ORF">MSYG_1548</name>
</gene>
<reference evidence="5" key="1">
    <citation type="journal article" date="2017" name="Nucleic Acids Res.">
        <title>Proteogenomics produces comprehensive and highly accurate protein-coding gene annotation in a complete genome assembly of Malassezia sympodialis.</title>
        <authorList>
            <person name="Zhu Y."/>
            <person name="Engstroem P.G."/>
            <person name="Tellgren-Roth C."/>
            <person name="Baudo C.D."/>
            <person name="Kennell J.C."/>
            <person name="Sun S."/>
            <person name="Billmyre R.B."/>
            <person name="Schroeder M.S."/>
            <person name="Andersson A."/>
            <person name="Holm T."/>
            <person name="Sigurgeirsson B."/>
            <person name="Wu G."/>
            <person name="Sankaranarayanan S.R."/>
            <person name="Siddharthan R."/>
            <person name="Sanyal K."/>
            <person name="Lundeberg J."/>
            <person name="Nystedt B."/>
            <person name="Boekhout T."/>
            <person name="Dawson T.L. Jr."/>
            <person name="Heitman J."/>
            <person name="Scheynius A."/>
            <person name="Lehtioe J."/>
        </authorList>
    </citation>
    <scope>NUCLEOTIDE SEQUENCE [LARGE SCALE GENOMIC DNA]</scope>
    <source>
        <strain evidence="5">ATCC 42132</strain>
    </source>
</reference>
<keyword evidence="5" id="KW-1185">Reference proteome</keyword>
<comment type="similarity">
    <text evidence="1">Belongs to the short-chain dehydrogenases/reductases (SDR) family.</text>
</comment>
<protein>
    <submittedName>
        <fullName evidence="4">Similar to S.cerevisiae protein YNL181W (Putative oxidoreductase)</fullName>
    </submittedName>
</protein>
<dbReference type="AlphaFoldDB" id="A0A1M8A4G4"/>
<dbReference type="EMBL" id="LT671822">
    <property type="protein sequence ID" value="SHO77207.1"/>
    <property type="molecule type" value="Genomic_DNA"/>
</dbReference>
<dbReference type="GO" id="GO:0016491">
    <property type="term" value="F:oxidoreductase activity"/>
    <property type="evidence" value="ECO:0007669"/>
    <property type="project" value="UniProtKB-KW"/>
</dbReference>
<name>A0A1M8A4G4_MALS4</name>
<evidence type="ECO:0000256" key="3">
    <source>
        <dbReference type="SAM" id="MobiDB-lite"/>
    </source>
</evidence>
<dbReference type="SUPFAM" id="SSF51735">
    <property type="entry name" value="NAD(P)-binding Rossmann-fold domains"/>
    <property type="match status" value="1"/>
</dbReference>
<evidence type="ECO:0000313" key="4">
    <source>
        <dbReference type="EMBL" id="SHO77207.1"/>
    </source>
</evidence>
<dbReference type="InterPro" id="IPR036291">
    <property type="entry name" value="NAD(P)-bd_dom_sf"/>
</dbReference>
<evidence type="ECO:0000256" key="1">
    <source>
        <dbReference type="ARBA" id="ARBA00006484"/>
    </source>
</evidence>
<sequence length="446" mass="48256">MLHLTLELLRGTAVPDHYGKIAAAIVLILLVHSWARGPALLEREERIEAHQRRASEKEDAQVTAGLSAMGGRTVLIGTGAMTPMGLVVMAMLAQQGAHIVALVPDATDENVVQLILLLRESTSNENIFAETCDVRDDAAITAFAERWHKGTRETGTDRVPSAVLPGLATPQTHRLDVLLFLPSAEAVPVMGATTDEAYKFTVLARFRLVNALLPILLAQPPSRDVRIVSAVSPWYAAGLAQFDRVAQPPKGPIFEPWTRVGAAELHWIYLATELQRRLNLLAEKDTRPRTDLHGIDTDNSPPPLAMRRSHVSSVVVCPGFEVSQLSAFFGGPAPLSTVHRAVLWTLWLGLAPALWLLGKPTSRAADAIVWAARAHRAPEARARRASLTQPPTDHDDVSLARQWPGLQPGKLYREGRPVLPPAAATGGAALWSAAETHSQAQPQAAT</sequence>
<organism evidence="4 5">
    <name type="scientific">Malassezia sympodialis (strain ATCC 42132)</name>
    <name type="common">Atopic eczema-associated yeast</name>
    <dbReference type="NCBI Taxonomy" id="1230383"/>
    <lineage>
        <taxon>Eukaryota</taxon>
        <taxon>Fungi</taxon>
        <taxon>Dikarya</taxon>
        <taxon>Basidiomycota</taxon>
        <taxon>Ustilaginomycotina</taxon>
        <taxon>Malasseziomycetes</taxon>
        <taxon>Malasseziales</taxon>
        <taxon>Malasseziaceae</taxon>
        <taxon>Malassezia</taxon>
    </lineage>
</organism>
<proteinExistence type="inferred from homology"/>
<dbReference type="STRING" id="1230383.A0A1M8A4G4"/>
<dbReference type="Proteomes" id="UP000186303">
    <property type="component" value="Chromosome 2"/>
</dbReference>
<accession>A0A1M8A4G4</accession>
<dbReference type="PANTHER" id="PTHR24320:SF152">
    <property type="entry name" value="SHORT-CHAIN DEHYDROGENASE_REDUCTASE FAMILY PROTEIN"/>
    <property type="match status" value="1"/>
</dbReference>
<keyword evidence="2" id="KW-0560">Oxidoreductase</keyword>
<evidence type="ECO:0000313" key="5">
    <source>
        <dbReference type="Proteomes" id="UP000186303"/>
    </source>
</evidence>
<dbReference type="Gene3D" id="3.40.50.720">
    <property type="entry name" value="NAD(P)-binding Rossmann-like Domain"/>
    <property type="match status" value="1"/>
</dbReference>
<dbReference type="PANTHER" id="PTHR24320">
    <property type="entry name" value="RETINOL DEHYDROGENASE"/>
    <property type="match status" value="1"/>
</dbReference>
<dbReference type="VEuPathDB" id="FungiDB:MSYG_1548"/>
<feature type="region of interest" description="Disordered" evidence="3">
    <location>
        <begin position="379"/>
        <end position="400"/>
    </location>
</feature>
<dbReference type="OMA" id="AASLRWY"/>